<comment type="subcellular location">
    <subcellularLocation>
        <location evidence="1">Membrane</location>
        <topology evidence="1">Multi-pass membrane protein</topology>
    </subcellularLocation>
</comment>
<evidence type="ECO:0000256" key="7">
    <source>
        <dbReference type="SAM" id="MobiDB-lite"/>
    </source>
</evidence>
<evidence type="ECO:0000256" key="6">
    <source>
        <dbReference type="ARBA" id="ARBA00037968"/>
    </source>
</evidence>
<evidence type="ECO:0000313" key="10">
    <source>
        <dbReference type="EMBL" id="KAE9964939.1"/>
    </source>
</evidence>
<keyword evidence="3 8" id="KW-0812">Transmembrane</keyword>
<evidence type="ECO:0000313" key="11">
    <source>
        <dbReference type="Proteomes" id="UP000433883"/>
    </source>
</evidence>
<dbReference type="FunFam" id="1.20.1250.20:FF:000064">
    <property type="entry name" value="MFS allantoate transporter"/>
    <property type="match status" value="1"/>
</dbReference>
<feature type="transmembrane region" description="Helical" evidence="8">
    <location>
        <begin position="491"/>
        <end position="512"/>
    </location>
</feature>
<evidence type="ECO:0000256" key="2">
    <source>
        <dbReference type="ARBA" id="ARBA00022448"/>
    </source>
</evidence>
<feature type="transmembrane region" description="Helical" evidence="8">
    <location>
        <begin position="200"/>
        <end position="224"/>
    </location>
</feature>
<keyword evidence="2" id="KW-0813">Transport</keyword>
<dbReference type="Pfam" id="PF07690">
    <property type="entry name" value="MFS_1"/>
    <property type="match status" value="1"/>
</dbReference>
<keyword evidence="4 8" id="KW-1133">Transmembrane helix</keyword>
<dbReference type="EMBL" id="WNWQ01000652">
    <property type="protein sequence ID" value="KAE9964939.1"/>
    <property type="molecule type" value="Genomic_DNA"/>
</dbReference>
<dbReference type="PROSITE" id="PS50850">
    <property type="entry name" value="MFS"/>
    <property type="match status" value="1"/>
</dbReference>
<gene>
    <name evidence="10" type="ORF">BLS_007978</name>
</gene>
<feature type="transmembrane region" description="Helical" evidence="8">
    <location>
        <begin position="172"/>
        <end position="193"/>
    </location>
</feature>
<name>A0A8H3UA40_VENIN</name>
<proteinExistence type="inferred from homology"/>
<dbReference type="GO" id="GO:0016020">
    <property type="term" value="C:membrane"/>
    <property type="evidence" value="ECO:0007669"/>
    <property type="project" value="UniProtKB-SubCell"/>
</dbReference>
<comment type="caution">
    <text evidence="10">The sequence shown here is derived from an EMBL/GenBank/DDBJ whole genome shotgun (WGS) entry which is preliminary data.</text>
</comment>
<protein>
    <recommendedName>
        <fullName evidence="9">Major facilitator superfamily (MFS) profile domain-containing protein</fullName>
    </recommendedName>
</protein>
<dbReference type="Proteomes" id="UP000433883">
    <property type="component" value="Unassembled WGS sequence"/>
</dbReference>
<dbReference type="SUPFAM" id="SSF103473">
    <property type="entry name" value="MFS general substrate transporter"/>
    <property type="match status" value="1"/>
</dbReference>
<evidence type="ECO:0000256" key="8">
    <source>
        <dbReference type="SAM" id="Phobius"/>
    </source>
</evidence>
<feature type="transmembrane region" description="Helical" evidence="8">
    <location>
        <begin position="373"/>
        <end position="393"/>
    </location>
</feature>
<evidence type="ECO:0000256" key="5">
    <source>
        <dbReference type="ARBA" id="ARBA00023136"/>
    </source>
</evidence>
<evidence type="ECO:0000256" key="3">
    <source>
        <dbReference type="ARBA" id="ARBA00022692"/>
    </source>
</evidence>
<evidence type="ECO:0000259" key="9">
    <source>
        <dbReference type="PROSITE" id="PS50850"/>
    </source>
</evidence>
<feature type="transmembrane region" description="Helical" evidence="8">
    <location>
        <begin position="267"/>
        <end position="287"/>
    </location>
</feature>
<reference evidence="10 11" key="1">
    <citation type="submission" date="2019-11" db="EMBL/GenBank/DDBJ databases">
        <title>Venturia inaequalis Genome Resource.</title>
        <authorList>
            <person name="Lichtner F.J."/>
        </authorList>
    </citation>
    <scope>NUCLEOTIDE SEQUENCE [LARGE SCALE GENOMIC DNA]</scope>
    <source>
        <strain evidence="10">Bline_iso_100314</strain>
    </source>
</reference>
<sequence length="604" mass="66955">MQRVTTDKGLGYTEPGSPIASSFRDKGCTSATNSVRCLRRNRKLLRKYKLHQNRDDNSEITQPLLGMASTDIAKSHDGTTTTSNLDDESFNVDNAAARRVLRKIDLRVIPLLFITYNLNFMDKTILSSASVFGLSSDTGLKGQEYSWVSSIFYFGYFFWEYPTTFLIQRLRVGQYVGVNTVLWGVVVAVTAACTDYGGLLIVRFLLGVAEATTSPAFVFITSTWYTRSEIPFRTGIWFAGNSLGGVFSSFIAYGLGHVEHPLHPWQWMFIVLGVATFLWGVVLFFFLPNSIASASFLTPEERGIAQQRVHASGTGTEKHAFASAEAIEAILDPKTWFIFSMSLLTQIPNSGTQNFGNLVLKGFGFSSLDSTLVVLPASFISFASITGAGWLAGKYSNITTHLVCIVVIFPIVGSAIIYTGAGRGVKLFAYYLLSTGSTALPLLLSLVGSNLKGSTKKMTVTAILFLAYCAGNVIGPQLFKMDEAPHYNTAFEAIMICYALVVFLAMGLRFYLITVNKRRRRPSLVSVSDLEQITDQNDPIHEMGYREQAEKLNSKAAPRTLQYHANKAGAKRFKKRYQTKISSKNQKLRKEYGLLHERDTILEL</sequence>
<organism evidence="10 11">
    <name type="scientific">Venturia inaequalis</name>
    <name type="common">Apple scab fungus</name>
    <dbReference type="NCBI Taxonomy" id="5025"/>
    <lineage>
        <taxon>Eukaryota</taxon>
        <taxon>Fungi</taxon>
        <taxon>Dikarya</taxon>
        <taxon>Ascomycota</taxon>
        <taxon>Pezizomycotina</taxon>
        <taxon>Dothideomycetes</taxon>
        <taxon>Pleosporomycetidae</taxon>
        <taxon>Venturiales</taxon>
        <taxon>Venturiaceae</taxon>
        <taxon>Venturia</taxon>
    </lineage>
</organism>
<dbReference type="Gene3D" id="1.20.1250.20">
    <property type="entry name" value="MFS general substrate transporter like domains"/>
    <property type="match status" value="1"/>
</dbReference>
<dbReference type="InterPro" id="IPR020846">
    <property type="entry name" value="MFS_dom"/>
</dbReference>
<feature type="transmembrane region" description="Helical" evidence="8">
    <location>
        <begin position="459"/>
        <end position="479"/>
    </location>
</feature>
<evidence type="ECO:0000256" key="4">
    <source>
        <dbReference type="ARBA" id="ARBA00022989"/>
    </source>
</evidence>
<dbReference type="PANTHER" id="PTHR43791">
    <property type="entry name" value="PERMEASE-RELATED"/>
    <property type="match status" value="1"/>
</dbReference>
<keyword evidence="5 8" id="KW-0472">Membrane</keyword>
<feature type="transmembrane region" description="Helical" evidence="8">
    <location>
        <begin position="400"/>
        <end position="421"/>
    </location>
</feature>
<dbReference type="AlphaFoldDB" id="A0A8H3UA40"/>
<feature type="region of interest" description="Disordered" evidence="7">
    <location>
        <begin position="1"/>
        <end position="27"/>
    </location>
</feature>
<feature type="transmembrane region" description="Helical" evidence="8">
    <location>
        <begin position="427"/>
        <end position="447"/>
    </location>
</feature>
<feature type="domain" description="Major facilitator superfamily (MFS) profile" evidence="9">
    <location>
        <begin position="108"/>
        <end position="517"/>
    </location>
</feature>
<comment type="similarity">
    <text evidence="6">Belongs to the major facilitator superfamily. Allantoate permease family.</text>
</comment>
<dbReference type="GO" id="GO:0022857">
    <property type="term" value="F:transmembrane transporter activity"/>
    <property type="evidence" value="ECO:0007669"/>
    <property type="project" value="InterPro"/>
</dbReference>
<feature type="transmembrane region" description="Helical" evidence="8">
    <location>
        <begin position="236"/>
        <end position="255"/>
    </location>
</feature>
<accession>A0A8H3UA40</accession>
<dbReference type="InterPro" id="IPR011701">
    <property type="entry name" value="MFS"/>
</dbReference>
<dbReference type="InterPro" id="IPR036259">
    <property type="entry name" value="MFS_trans_sf"/>
</dbReference>
<dbReference type="PANTHER" id="PTHR43791:SF10">
    <property type="entry name" value="MAJOR FACILITATOR SUPERFAMILY (MFS) PROFILE DOMAIN-CONTAINING PROTEIN"/>
    <property type="match status" value="1"/>
</dbReference>
<evidence type="ECO:0000256" key="1">
    <source>
        <dbReference type="ARBA" id="ARBA00004141"/>
    </source>
</evidence>